<dbReference type="Pfam" id="PF00501">
    <property type="entry name" value="AMP-binding"/>
    <property type="match status" value="1"/>
</dbReference>
<evidence type="ECO:0000259" key="3">
    <source>
        <dbReference type="Pfam" id="PF13193"/>
    </source>
</evidence>
<keyword evidence="1" id="KW-1133">Transmembrane helix</keyword>
<dbReference type="PANTHER" id="PTHR43767">
    <property type="entry name" value="LONG-CHAIN-FATTY-ACID--COA LIGASE"/>
    <property type="match status" value="1"/>
</dbReference>
<keyword evidence="1" id="KW-0472">Membrane</keyword>
<dbReference type="Pfam" id="PF13193">
    <property type="entry name" value="AMP-binding_C"/>
    <property type="match status" value="1"/>
</dbReference>
<proteinExistence type="predicted"/>
<dbReference type="EMBL" id="NVUL01000098">
    <property type="protein sequence ID" value="PCI74672.1"/>
    <property type="molecule type" value="Genomic_DNA"/>
</dbReference>
<dbReference type="Proteomes" id="UP000218767">
    <property type="component" value="Unassembled WGS sequence"/>
</dbReference>
<evidence type="ECO:0000313" key="4">
    <source>
        <dbReference type="EMBL" id="PCI74672.1"/>
    </source>
</evidence>
<feature type="transmembrane region" description="Helical" evidence="1">
    <location>
        <begin position="300"/>
        <end position="320"/>
    </location>
</feature>
<dbReference type="PROSITE" id="PS00455">
    <property type="entry name" value="AMP_BINDING"/>
    <property type="match status" value="1"/>
</dbReference>
<gene>
    <name evidence="4" type="ORF">COB20_14875</name>
</gene>
<dbReference type="InterPro" id="IPR045851">
    <property type="entry name" value="AMP-bd_C_sf"/>
</dbReference>
<comment type="caution">
    <text evidence="4">The sequence shown here is derived from an EMBL/GenBank/DDBJ whole genome shotgun (WGS) entry which is preliminary data.</text>
</comment>
<evidence type="ECO:0000313" key="5">
    <source>
        <dbReference type="Proteomes" id="UP000218767"/>
    </source>
</evidence>
<dbReference type="InterPro" id="IPR050237">
    <property type="entry name" value="ATP-dep_AMP-bd_enzyme"/>
</dbReference>
<keyword evidence="1" id="KW-0812">Transmembrane</keyword>
<feature type="domain" description="AMP-binding enzyme C-terminal" evidence="3">
    <location>
        <begin position="516"/>
        <end position="591"/>
    </location>
</feature>
<name>A0A2A4WW46_9GAMM</name>
<evidence type="ECO:0000256" key="1">
    <source>
        <dbReference type="SAM" id="Phobius"/>
    </source>
</evidence>
<dbReference type="Gene3D" id="3.30.300.30">
    <property type="match status" value="1"/>
</dbReference>
<dbReference type="AlphaFoldDB" id="A0A2A4WW46"/>
<reference evidence="5" key="1">
    <citation type="submission" date="2017-08" db="EMBL/GenBank/DDBJ databases">
        <title>A dynamic microbial community with high functional redundancy inhabits the cold, oxic subseafloor aquifer.</title>
        <authorList>
            <person name="Tully B.J."/>
            <person name="Wheat C.G."/>
            <person name="Glazer B.T."/>
            <person name="Huber J.A."/>
        </authorList>
    </citation>
    <scope>NUCLEOTIDE SEQUENCE [LARGE SCALE GENOMIC DNA]</scope>
</reference>
<protein>
    <submittedName>
        <fullName evidence="4">Acyl-CoA synthetase</fullName>
    </submittedName>
</protein>
<sequence>MNCQRKTSLNATQFEPGSHCRKYQSEPGELPLIDQSQLPTSEPVMETIADVEAFEKTPLTEQFPYTDSYNLIMNSADRFGDKAALEFLLQGLPDEPPQTVSFAELGAQVTRTANLLNELGVTADDAVSIILPILPQTHFAIWGAQAAGISNPINPMLEAEHIAEIITAANAKIVICLAQSEHIDINEKVRAAVSECAGVTTLLEVNLPGLCNQESAELSKGNFDILDFDSAIAKMDGTSLTSGRKFSGEMKAAYFHTGGTTGRPKLAQLTHGNMAFLGQLMQVYTAHMERHTVLCGLPLFHIYGCIIQGVAAFAVGYRIVLMTPGGFRSPVAMKNFWNHIERFQVKQFSAVPTVLMALADIPVGDADISSLTNINSGAAPLSLPFELSFEKSFGVEVGNGYGMTETTALISRAPLIQPPGSVGMRVPYSQIRIAHVDGTTVTKDCPLGESGVILVKGPQVFEGYKSNVDNASAWVEDGWFNTGDIGYMDAEGFLYLSGRAKDLIIRSGHNIDPELIEEPLNVHASVVTSIAIGLPDPYAGELPMAYVVKVAGSNATEQELIEHCASTMSERAAIPKRIEFIDAMPLTAVGKIFRPTLRQKISKQVILELLARKSIDATVTGELEKKRGLVLSIDVADKAKIDEVKKLVEGYIFISEVN</sequence>
<dbReference type="InterPro" id="IPR042099">
    <property type="entry name" value="ANL_N_sf"/>
</dbReference>
<organism evidence="4 5">
    <name type="scientific">SAR86 cluster bacterium</name>
    <dbReference type="NCBI Taxonomy" id="2030880"/>
    <lineage>
        <taxon>Bacteria</taxon>
        <taxon>Pseudomonadati</taxon>
        <taxon>Pseudomonadota</taxon>
        <taxon>Gammaproteobacteria</taxon>
        <taxon>SAR86 cluster</taxon>
    </lineage>
</organism>
<dbReference type="InterPro" id="IPR020845">
    <property type="entry name" value="AMP-binding_CS"/>
</dbReference>
<evidence type="ECO:0000259" key="2">
    <source>
        <dbReference type="Pfam" id="PF00501"/>
    </source>
</evidence>
<dbReference type="InterPro" id="IPR000873">
    <property type="entry name" value="AMP-dep_synth/lig_dom"/>
</dbReference>
<dbReference type="SUPFAM" id="SSF56801">
    <property type="entry name" value="Acetyl-CoA synthetase-like"/>
    <property type="match status" value="1"/>
</dbReference>
<feature type="domain" description="AMP-dependent synthetase/ligase" evidence="2">
    <location>
        <begin position="75"/>
        <end position="464"/>
    </location>
</feature>
<dbReference type="InterPro" id="IPR025110">
    <property type="entry name" value="AMP-bd_C"/>
</dbReference>
<dbReference type="GO" id="GO:0016878">
    <property type="term" value="F:acid-thiol ligase activity"/>
    <property type="evidence" value="ECO:0007669"/>
    <property type="project" value="UniProtKB-ARBA"/>
</dbReference>
<accession>A0A2A4WW46</accession>
<dbReference type="Gene3D" id="3.40.50.12780">
    <property type="entry name" value="N-terminal domain of ligase-like"/>
    <property type="match status" value="1"/>
</dbReference>
<dbReference type="NCBIfam" id="NF005714">
    <property type="entry name" value="PRK07529.1"/>
    <property type="match status" value="1"/>
</dbReference>
<dbReference type="PANTHER" id="PTHR43767:SF1">
    <property type="entry name" value="NONRIBOSOMAL PEPTIDE SYNTHASE PES1 (EUROFUNG)-RELATED"/>
    <property type="match status" value="1"/>
</dbReference>